<proteinExistence type="predicted"/>
<evidence type="ECO:0000256" key="1">
    <source>
        <dbReference type="SAM" id="MobiDB-lite"/>
    </source>
</evidence>
<feature type="region of interest" description="Disordered" evidence="1">
    <location>
        <begin position="1"/>
        <end position="21"/>
    </location>
</feature>
<reference evidence="3" key="1">
    <citation type="journal article" date="2019" name="Int. J. Syst. Evol. Microbiol.">
        <title>The Global Catalogue of Microorganisms (GCM) 10K type strain sequencing project: providing services to taxonomists for standard genome sequencing and annotation.</title>
        <authorList>
            <consortium name="The Broad Institute Genomics Platform"/>
            <consortium name="The Broad Institute Genome Sequencing Center for Infectious Disease"/>
            <person name="Wu L."/>
            <person name="Ma J."/>
        </authorList>
    </citation>
    <scope>NUCLEOTIDE SEQUENCE [LARGE SCALE GENOMIC DNA]</scope>
    <source>
        <strain evidence="3">CGMCC 1.15399</strain>
    </source>
</reference>
<comment type="caution">
    <text evidence="2">The sequence shown here is derived from an EMBL/GenBank/DDBJ whole genome shotgun (WGS) entry which is preliminary data.</text>
</comment>
<dbReference type="RefSeq" id="WP_219534951.1">
    <property type="nucleotide sequence ID" value="NZ_JAHKRM010000024.1"/>
</dbReference>
<accession>A0ABW4GRG0</accession>
<evidence type="ECO:0008006" key="4">
    <source>
        <dbReference type="Google" id="ProtNLM"/>
    </source>
</evidence>
<feature type="compositionally biased region" description="Basic and acidic residues" evidence="1">
    <location>
        <begin position="1"/>
        <end position="18"/>
    </location>
</feature>
<organism evidence="2 3">
    <name type="scientific">Nonomuraea guangzhouensis</name>
    <dbReference type="NCBI Taxonomy" id="1291555"/>
    <lineage>
        <taxon>Bacteria</taxon>
        <taxon>Bacillati</taxon>
        <taxon>Actinomycetota</taxon>
        <taxon>Actinomycetes</taxon>
        <taxon>Streptosporangiales</taxon>
        <taxon>Streptosporangiaceae</taxon>
        <taxon>Nonomuraea</taxon>
    </lineage>
</organism>
<dbReference type="Proteomes" id="UP001597097">
    <property type="component" value="Unassembled WGS sequence"/>
</dbReference>
<keyword evidence="3" id="KW-1185">Reference proteome</keyword>
<evidence type="ECO:0000313" key="3">
    <source>
        <dbReference type="Proteomes" id="UP001597097"/>
    </source>
</evidence>
<evidence type="ECO:0000313" key="2">
    <source>
        <dbReference type="EMBL" id="MFD1543847.1"/>
    </source>
</evidence>
<gene>
    <name evidence="2" type="ORF">ACFSJ0_42865</name>
</gene>
<dbReference type="EMBL" id="JBHUCM010000042">
    <property type="protein sequence ID" value="MFD1543847.1"/>
    <property type="molecule type" value="Genomic_DNA"/>
</dbReference>
<name>A0ABW4GRG0_9ACTN</name>
<protein>
    <recommendedName>
        <fullName evidence="4">Ribbon-helix-helix protein, CopG family</fullName>
    </recommendedName>
</protein>
<sequence>MQTKDKRTSFSHTEDVGRQLKQAAAAHGVTVSTYIDEAVAEKLDRDRRMTAWRELVGYNLDDAPADTLARVRAMFDRIEESHQ</sequence>